<sequence>MTQSSARTMPAETTTTASRSSGLLRVAGRAGIEVALIGVLYVGYVISRTFASTAFAPARGRAFDILTFEKSWRIDVESWLNDLFFKHEWIGVASSFWYATTHYLVTLVVLVWLYRRSVSQYVTARRAIVLASVMGLIFYLLMPTAPPRLVGGYHDILSLNSGIGWWSQNGSAPKGMGDITNDLAAFPSLHAGWALWVAIVLIRAGVPRIVQGIGLAYAAMMTVVIIGTGNHWIVDAVVGWAVVLVAFGVMIAFDRDDCHGSDHDAEHEPESARA</sequence>
<feature type="transmembrane region" description="Helical" evidence="5">
    <location>
        <begin position="183"/>
        <end position="202"/>
    </location>
</feature>
<evidence type="ECO:0000256" key="2">
    <source>
        <dbReference type="ARBA" id="ARBA00022692"/>
    </source>
</evidence>
<evidence type="ECO:0000313" key="7">
    <source>
        <dbReference type="EMBL" id="QGG40122.1"/>
    </source>
</evidence>
<evidence type="ECO:0000259" key="6">
    <source>
        <dbReference type="Pfam" id="PF14378"/>
    </source>
</evidence>
<dbReference type="KEGG" id="aef:GEV26_01310"/>
<dbReference type="GO" id="GO:0016020">
    <property type="term" value="C:membrane"/>
    <property type="evidence" value="ECO:0007669"/>
    <property type="project" value="UniProtKB-SubCell"/>
</dbReference>
<dbReference type="InterPro" id="IPR026841">
    <property type="entry name" value="Aur1/Ipt1"/>
</dbReference>
<feature type="domain" description="Inositolphosphotransferase Aur1/Ipt1" evidence="6">
    <location>
        <begin position="64"/>
        <end position="248"/>
    </location>
</feature>
<keyword evidence="8" id="KW-1185">Reference proteome</keyword>
<feature type="transmembrane region" description="Helical" evidence="5">
    <location>
        <begin position="96"/>
        <end position="115"/>
    </location>
</feature>
<dbReference type="RefSeq" id="WP_153651395.1">
    <property type="nucleotide sequence ID" value="NZ_CP045737.1"/>
</dbReference>
<feature type="transmembrane region" description="Helical" evidence="5">
    <location>
        <begin position="26"/>
        <end position="46"/>
    </location>
</feature>
<feature type="transmembrane region" description="Helical" evidence="5">
    <location>
        <begin position="232"/>
        <end position="253"/>
    </location>
</feature>
<keyword evidence="3 5" id="KW-1133">Transmembrane helix</keyword>
<gene>
    <name evidence="7" type="ORF">GEV26_01310</name>
</gene>
<feature type="transmembrane region" description="Helical" evidence="5">
    <location>
        <begin position="209"/>
        <end position="226"/>
    </location>
</feature>
<reference evidence="7 8" key="1">
    <citation type="submission" date="2019-11" db="EMBL/GenBank/DDBJ databases">
        <authorList>
            <person name="Li J."/>
        </authorList>
    </citation>
    <scope>NUCLEOTIDE SEQUENCE [LARGE SCALE GENOMIC DNA]</scope>
    <source>
        <strain evidence="7 8">MF47</strain>
    </source>
</reference>
<evidence type="ECO:0000256" key="3">
    <source>
        <dbReference type="ARBA" id="ARBA00022989"/>
    </source>
</evidence>
<evidence type="ECO:0000256" key="4">
    <source>
        <dbReference type="ARBA" id="ARBA00023136"/>
    </source>
</evidence>
<organism evidence="7 8">
    <name type="scientific">Aeromicrobium yanjiei</name>
    <dbReference type="NCBI Taxonomy" id="2662028"/>
    <lineage>
        <taxon>Bacteria</taxon>
        <taxon>Bacillati</taxon>
        <taxon>Actinomycetota</taxon>
        <taxon>Actinomycetes</taxon>
        <taxon>Propionibacteriales</taxon>
        <taxon>Nocardioidaceae</taxon>
        <taxon>Aeromicrobium</taxon>
    </lineage>
</organism>
<accession>A0A5Q2MGF3</accession>
<protein>
    <submittedName>
        <fullName evidence="7">Inositol phosphorylceramide synthase</fullName>
    </submittedName>
</protein>
<dbReference type="EMBL" id="CP045737">
    <property type="protein sequence ID" value="QGG40122.1"/>
    <property type="molecule type" value="Genomic_DNA"/>
</dbReference>
<dbReference type="InterPro" id="IPR052185">
    <property type="entry name" value="IPC_Synthase-Related"/>
</dbReference>
<dbReference type="CDD" id="cd03386">
    <property type="entry name" value="PAP2_Aur1_like"/>
    <property type="match status" value="1"/>
</dbReference>
<keyword evidence="4 5" id="KW-0472">Membrane</keyword>
<evidence type="ECO:0000256" key="1">
    <source>
        <dbReference type="ARBA" id="ARBA00004141"/>
    </source>
</evidence>
<proteinExistence type="predicted"/>
<keyword evidence="2 5" id="KW-0812">Transmembrane</keyword>
<evidence type="ECO:0000313" key="8">
    <source>
        <dbReference type="Proteomes" id="UP000392064"/>
    </source>
</evidence>
<name>A0A5Q2MGF3_9ACTN</name>
<dbReference type="PANTHER" id="PTHR31310:SF7">
    <property type="entry name" value="PA-PHOSPHATASE RELATED-FAMILY PROTEIN DDB_G0268928"/>
    <property type="match status" value="1"/>
</dbReference>
<feature type="transmembrane region" description="Helical" evidence="5">
    <location>
        <begin position="127"/>
        <end position="145"/>
    </location>
</feature>
<evidence type="ECO:0000256" key="5">
    <source>
        <dbReference type="SAM" id="Phobius"/>
    </source>
</evidence>
<comment type="subcellular location">
    <subcellularLocation>
        <location evidence="1">Membrane</location>
        <topology evidence="1">Multi-pass membrane protein</topology>
    </subcellularLocation>
</comment>
<dbReference type="Proteomes" id="UP000392064">
    <property type="component" value="Chromosome"/>
</dbReference>
<dbReference type="PANTHER" id="PTHR31310">
    <property type="match status" value="1"/>
</dbReference>
<dbReference type="Pfam" id="PF14378">
    <property type="entry name" value="PAP2_3"/>
    <property type="match status" value="1"/>
</dbReference>
<dbReference type="AlphaFoldDB" id="A0A5Q2MGF3"/>